<sequence length="1355" mass="154851">MSHFGSPNVIDIVYCTQSLLPVSDPERSQSTLPSEKGLKPMADLMRALKDRSRAPPSDILAKAFQTFFTMRLETPMLISHFQARALIVTFKHLRSQQGEMEEEDWQNVFSIENLEKVLDVLSESGCAPQAREVVMNLARYAYQELNLDHGFGTGKISRPALGLYINILAMNGNPEDARHTLLKFWGQMSKAVPSPWLTIMKGFAMKDDLRQVRRIVDEWGNHGNKFDQASHGEIVRFLVDHDQWKAAQTVYDSPIADGSEPSMAAKEALIKYYLLNSRAELAEDIFKSLPDEPNEETAGIILLWEAAKGSNASALAQKVDAWTAKNPQLKGSINIDIVNSLIKYANVMQNPSLASDFMMLAGQWGLSPDSQTHILQLDSCIQAGDVDETLKILEEKVDATYLTSHNLPIANKLVAMLCRSEEKDALFDQISSLLDPLFQENVRLESTTIAALTHMLLYRHDLEAVSELLRPRLGSYSDEQKMPVRDTLAEYIMDKSQSDTDAWNAYELLKIAFPETWVSIRTKIMTSFFNRKRSDLAVLVFGHMRQADEADRRPRQDTYARCFQGLARTADATNLELVHNMLKLDLEVDLNTRILNGLMMAYAACDMPEKSMEIFRKILQSEEGPCHKTITIFFKVCEKHHNGAQEAIKMMSKVKKLEITANRPLYSAYMEALAAQCEFDLAVEAINNMEAEIGIPPTSNTIGLFYNAIPYQYWKDEVEKWASEKYPEHWAHLMTIKRTDQEDGLEFDGISNEFRHNSNDEISEIISDDECLKKNYRKIAGRSNFGLAEQTFLYKGTNAEELKFEKYDTWSACYEQLRSSMEKNESALEICLITPDTTNLGRVFSFIHRVFLLGNERLQQAYSVPSQMVIRILQSQWRLGDATMNEITESVCAKELSLPAWKPNLPSHCNKEPEDYARVPLKFPFKWINAPYYVTDLTVYVFRPYGKHPQVKTLDVILTSTEYEQVRRAIVVANSHSTLVKLRHNFLSEVFQDDVSGLLYIMQLFRVVSAKVTEELVTFLTKACDDINYMAYEGRLRPSASKMQYLRHLEDCHRVAKDCCRENRCTLQMLVDQINLIEGHRADDEITLINELEMGMKDLSYLYDEVESSLQRIPDVCRAVREQLDFLQIRRTSILGILAGLYLPLAFVASFLGMNIDQYTFEPSWRNVTTIDPTNPENITITKSKIVDDRANQSWSLANFFEIAVPLMVGTILVPLIIGSIIRGFLQALGRGRIWWRLLFPFILVGYSIFSAIFMERFWFALVLFVPFYLLTLLNVLSAFKSAFSSRGEKGHWIRLTYWLMNTACLLCIGTFIGGDVTLGIVGAVYGISLFVVWWLRPDFYYRWDQGRRPKAKET</sequence>
<evidence type="ECO:0000256" key="1">
    <source>
        <dbReference type="ARBA" id="ARBA00007626"/>
    </source>
</evidence>
<name>A0A135LPV3_PENPA</name>
<dbReference type="PANTHER" id="PTHR46128">
    <property type="entry name" value="MITOCHONDRIAL GROUP I INTRON SPLICING FACTOR CCM1"/>
    <property type="match status" value="1"/>
</dbReference>
<comment type="similarity">
    <text evidence="1">Belongs to the PPR family. P subfamily.</text>
</comment>
<protein>
    <submittedName>
        <fullName evidence="3">Uncharacterized protein</fullName>
    </submittedName>
</protein>
<dbReference type="InterPro" id="IPR050872">
    <property type="entry name" value="PPR_P_subfamily"/>
</dbReference>
<feature type="transmembrane region" description="Helical" evidence="2">
    <location>
        <begin position="1292"/>
        <end position="1313"/>
    </location>
</feature>
<comment type="caution">
    <text evidence="3">The sequence shown here is derived from an EMBL/GenBank/DDBJ whole genome shotgun (WGS) entry which is preliminary data.</text>
</comment>
<dbReference type="Gene3D" id="1.25.40.10">
    <property type="entry name" value="Tetratricopeptide repeat domain"/>
    <property type="match status" value="2"/>
</dbReference>
<proteinExistence type="inferred from homology"/>
<dbReference type="InterPro" id="IPR011990">
    <property type="entry name" value="TPR-like_helical_dom_sf"/>
</dbReference>
<reference evidence="3 4" key="1">
    <citation type="journal article" date="2016" name="BMC Genomics">
        <title>Genome sequencing and secondary metabolism of the postharvest pathogen Penicillium griseofulvum.</title>
        <authorList>
            <person name="Banani H."/>
            <person name="Marcet-Houben M."/>
            <person name="Ballester A.R."/>
            <person name="Abbruscato P."/>
            <person name="Gonzalez-Candelas L."/>
            <person name="Gabaldon T."/>
            <person name="Spadaro D."/>
        </authorList>
    </citation>
    <scope>NUCLEOTIDE SEQUENCE [LARGE SCALE GENOMIC DNA]</scope>
    <source>
        <strain evidence="3 4">PG3</strain>
    </source>
</reference>
<evidence type="ECO:0000256" key="2">
    <source>
        <dbReference type="SAM" id="Phobius"/>
    </source>
</evidence>
<dbReference type="RefSeq" id="XP_040649526.1">
    <property type="nucleotide sequence ID" value="XM_040794276.1"/>
</dbReference>
<keyword evidence="2" id="KW-0472">Membrane</keyword>
<dbReference type="EMBL" id="LHQR01000044">
    <property type="protein sequence ID" value="KXG50990.1"/>
    <property type="molecule type" value="Genomic_DNA"/>
</dbReference>
<keyword evidence="4" id="KW-1185">Reference proteome</keyword>
<dbReference type="GeneID" id="63709576"/>
<dbReference type="STRING" id="5078.A0A135LPV3"/>
<gene>
    <name evidence="3" type="ORF">PGRI_065620</name>
</gene>
<feature type="transmembrane region" description="Helical" evidence="2">
    <location>
        <begin position="1319"/>
        <end position="1336"/>
    </location>
</feature>
<accession>A0A135LPV3</accession>
<keyword evidence="2" id="KW-0812">Transmembrane</keyword>
<keyword evidence="2" id="KW-1133">Transmembrane helix</keyword>
<dbReference type="Proteomes" id="UP000070168">
    <property type="component" value="Unassembled WGS sequence"/>
</dbReference>
<feature type="transmembrane region" description="Helical" evidence="2">
    <location>
        <begin position="1203"/>
        <end position="1222"/>
    </location>
</feature>
<dbReference type="PANTHER" id="PTHR46128:SF358">
    <property type="entry name" value="TETRATRICOPEPTIDE REPEAT (TPR)-LIKE SUPERFAMILY PROTEIN"/>
    <property type="match status" value="1"/>
</dbReference>
<organism evidence="3 4">
    <name type="scientific">Penicillium patulum</name>
    <name type="common">Penicillium griseofulvum</name>
    <dbReference type="NCBI Taxonomy" id="5078"/>
    <lineage>
        <taxon>Eukaryota</taxon>
        <taxon>Fungi</taxon>
        <taxon>Dikarya</taxon>
        <taxon>Ascomycota</taxon>
        <taxon>Pezizomycotina</taxon>
        <taxon>Eurotiomycetes</taxon>
        <taxon>Eurotiomycetidae</taxon>
        <taxon>Eurotiales</taxon>
        <taxon>Aspergillaceae</taxon>
        <taxon>Penicillium</taxon>
    </lineage>
</organism>
<evidence type="ECO:0000313" key="3">
    <source>
        <dbReference type="EMBL" id="KXG50990.1"/>
    </source>
</evidence>
<feature type="transmembrane region" description="Helical" evidence="2">
    <location>
        <begin position="1259"/>
        <end position="1280"/>
    </location>
</feature>
<feature type="transmembrane region" description="Helical" evidence="2">
    <location>
        <begin position="1234"/>
        <end position="1253"/>
    </location>
</feature>
<evidence type="ECO:0000313" key="4">
    <source>
        <dbReference type="Proteomes" id="UP000070168"/>
    </source>
</evidence>
<dbReference type="OrthoDB" id="185373at2759"/>